<accession>A0A1R1XQU2</accession>
<keyword evidence="4 7" id="KW-1133">Transmembrane helix</keyword>
<name>A0A1R1XQU2_9FUNG</name>
<evidence type="ECO:0000256" key="6">
    <source>
        <dbReference type="ARBA" id="ARBA00023136"/>
    </source>
</evidence>
<comment type="subcellular location">
    <subcellularLocation>
        <location evidence="1">Endomembrane system</location>
        <topology evidence="1">Multi-pass membrane protein</topology>
    </subcellularLocation>
    <subcellularLocation>
        <location evidence="2">Golgi apparatus membrane</location>
    </subcellularLocation>
</comment>
<evidence type="ECO:0000313" key="8">
    <source>
        <dbReference type="EMBL" id="OMJ17010.1"/>
    </source>
</evidence>
<evidence type="ECO:0000256" key="3">
    <source>
        <dbReference type="ARBA" id="ARBA00022692"/>
    </source>
</evidence>
<proteinExistence type="predicted"/>
<feature type="transmembrane region" description="Helical" evidence="7">
    <location>
        <begin position="137"/>
        <end position="157"/>
    </location>
</feature>
<keyword evidence="9" id="KW-1185">Reference proteome</keyword>
<dbReference type="PANTHER" id="PTHR16133">
    <property type="entry name" value="SOLUTE CARRIER FAMILY 39 ZINC TRANSPORTER , MEMBER 9-RELATED"/>
    <property type="match status" value="1"/>
</dbReference>
<feature type="transmembrane region" description="Helical" evidence="7">
    <location>
        <begin position="205"/>
        <end position="230"/>
    </location>
</feature>
<dbReference type="PANTHER" id="PTHR16133:SF0">
    <property type="entry name" value="ZINC_IRON REGULATED TRANSPORTER-RELATED PROTEIN 102B, ISOFORM E"/>
    <property type="match status" value="1"/>
</dbReference>
<keyword evidence="5" id="KW-0333">Golgi apparatus</keyword>
<evidence type="ECO:0000256" key="5">
    <source>
        <dbReference type="ARBA" id="ARBA00023034"/>
    </source>
</evidence>
<dbReference type="Proteomes" id="UP000187283">
    <property type="component" value="Unassembled WGS sequence"/>
</dbReference>
<dbReference type="EMBL" id="LSSN01002162">
    <property type="protein sequence ID" value="OMJ17010.1"/>
    <property type="molecule type" value="Genomic_DNA"/>
</dbReference>
<feature type="transmembrane region" description="Helical" evidence="7">
    <location>
        <begin position="169"/>
        <end position="193"/>
    </location>
</feature>
<dbReference type="GO" id="GO:0006829">
    <property type="term" value="P:zinc ion transport"/>
    <property type="evidence" value="ECO:0007669"/>
    <property type="project" value="InterPro"/>
</dbReference>
<dbReference type="STRING" id="133412.A0A1R1XQU2"/>
<organism evidence="8 9">
    <name type="scientific">Smittium culicis</name>
    <dbReference type="NCBI Taxonomy" id="133412"/>
    <lineage>
        <taxon>Eukaryota</taxon>
        <taxon>Fungi</taxon>
        <taxon>Fungi incertae sedis</taxon>
        <taxon>Zoopagomycota</taxon>
        <taxon>Kickxellomycotina</taxon>
        <taxon>Harpellomycetes</taxon>
        <taxon>Harpellales</taxon>
        <taxon>Legeriomycetaceae</taxon>
        <taxon>Smittium</taxon>
    </lineage>
</organism>
<feature type="transmembrane region" description="Helical" evidence="7">
    <location>
        <begin position="35"/>
        <end position="55"/>
    </location>
</feature>
<feature type="transmembrane region" description="Helical" evidence="7">
    <location>
        <begin position="250"/>
        <end position="271"/>
    </location>
</feature>
<feature type="transmembrane region" description="Helical" evidence="7">
    <location>
        <begin position="105"/>
        <end position="125"/>
    </location>
</feature>
<feature type="transmembrane region" description="Helical" evidence="7">
    <location>
        <begin position="6"/>
        <end position="28"/>
    </location>
</feature>
<reference evidence="8 9" key="1">
    <citation type="submission" date="2017-01" db="EMBL/GenBank/DDBJ databases">
        <authorList>
            <person name="Mah S.A."/>
            <person name="Swanson W.J."/>
            <person name="Moy G.W."/>
            <person name="Vacquier V.D."/>
        </authorList>
    </citation>
    <scope>NUCLEOTIDE SEQUENCE [LARGE SCALE GENOMIC DNA]</scope>
    <source>
        <strain evidence="8 9">GSMNP</strain>
    </source>
</reference>
<evidence type="ECO:0000313" key="9">
    <source>
        <dbReference type="Proteomes" id="UP000187283"/>
    </source>
</evidence>
<dbReference type="OrthoDB" id="19859at2759"/>
<gene>
    <name evidence="8" type="ORF">AYI70_g6250</name>
</gene>
<protein>
    <submittedName>
        <fullName evidence="8">Zinc transporter ZIP9-A</fullName>
    </submittedName>
</protein>
<dbReference type="Pfam" id="PF02535">
    <property type="entry name" value="Zip"/>
    <property type="match status" value="1"/>
</dbReference>
<evidence type="ECO:0000256" key="2">
    <source>
        <dbReference type="ARBA" id="ARBA00004394"/>
    </source>
</evidence>
<evidence type="ECO:0000256" key="4">
    <source>
        <dbReference type="ARBA" id="ARBA00022989"/>
    </source>
</evidence>
<evidence type="ECO:0000256" key="1">
    <source>
        <dbReference type="ARBA" id="ARBA00004127"/>
    </source>
</evidence>
<dbReference type="InterPro" id="IPR003689">
    <property type="entry name" value="ZIP"/>
</dbReference>
<comment type="caution">
    <text evidence="8">The sequence shown here is derived from an EMBL/GenBank/DDBJ whole genome shotgun (WGS) entry which is preliminary data.</text>
</comment>
<dbReference type="GO" id="GO:0046873">
    <property type="term" value="F:metal ion transmembrane transporter activity"/>
    <property type="evidence" value="ECO:0007669"/>
    <property type="project" value="InterPro"/>
</dbReference>
<keyword evidence="6 7" id="KW-0472">Membrane</keyword>
<evidence type="ECO:0000256" key="7">
    <source>
        <dbReference type="SAM" id="Phobius"/>
    </source>
</evidence>
<sequence>MESISLLFITSFAMFLGSFIFGIIPLSFKLSDSKLSSVALLGVGLLTGTALGVIIPEGIETILNVPHNHLENKEKISSLGNGPTFNASDSKIATNLEHSSGHQTLFIGASIIFGFTFMMVLNMFVQEPDLSSFKSNSYSPGIFVHGLADGFALGAALLDNIDKSVGVTIFLALVLHKAPEAFGLVATLLRLGYDRNRVRKLLTTYSLCAPIGAIATNFILRLFIHISASISPDNTTSPGELSKSNFMAKFAGYILLVSGGMLTHVALCHALPEAIEAANSSSSRVSSNIKGTILLNSLISGCLC</sequence>
<dbReference type="InterPro" id="IPR045891">
    <property type="entry name" value="ZIP9"/>
</dbReference>
<dbReference type="AlphaFoldDB" id="A0A1R1XQU2"/>
<dbReference type="GO" id="GO:0000139">
    <property type="term" value="C:Golgi membrane"/>
    <property type="evidence" value="ECO:0007669"/>
    <property type="project" value="UniProtKB-SubCell"/>
</dbReference>
<keyword evidence="3 7" id="KW-0812">Transmembrane</keyword>